<evidence type="ECO:0000313" key="6">
    <source>
        <dbReference type="Proteomes" id="UP000030746"/>
    </source>
</evidence>
<dbReference type="InterPro" id="IPR003961">
    <property type="entry name" value="FN3_dom"/>
</dbReference>
<name>V4AJ77_LOTGI</name>
<dbReference type="AlphaFoldDB" id="V4AJ77"/>
<feature type="transmembrane region" description="Helical" evidence="1">
    <location>
        <begin position="463"/>
        <end position="491"/>
    </location>
</feature>
<dbReference type="CTD" id="20242815"/>
<keyword evidence="1" id="KW-0472">Membrane</keyword>
<feature type="chain" id="PRO_5004718682" description="Fibronectin type-III domain-containing protein" evidence="2">
    <location>
        <begin position="18"/>
        <end position="602"/>
    </location>
</feature>
<evidence type="ECO:0000259" key="4">
    <source>
        <dbReference type="PROSITE" id="PS50853"/>
    </source>
</evidence>
<evidence type="ECO:0000313" key="5">
    <source>
        <dbReference type="EMBL" id="ESO97132.1"/>
    </source>
</evidence>
<feature type="signal peptide" evidence="2">
    <location>
        <begin position="1"/>
        <end position="17"/>
    </location>
</feature>
<dbReference type="InterPro" id="IPR036179">
    <property type="entry name" value="Ig-like_dom_sf"/>
</dbReference>
<evidence type="ECO:0000256" key="2">
    <source>
        <dbReference type="SAM" id="SignalP"/>
    </source>
</evidence>
<feature type="domain" description="Fibronectin type-III" evidence="4">
    <location>
        <begin position="338"/>
        <end position="438"/>
    </location>
</feature>
<dbReference type="HOGENOM" id="CLU_453641_0_0_1"/>
<dbReference type="PANTHER" id="PTHR46013">
    <property type="entry name" value="VASCULAR CELL ADHESION MOLECULE 1"/>
    <property type="match status" value="1"/>
</dbReference>
<organism evidence="5 6">
    <name type="scientific">Lottia gigantea</name>
    <name type="common">Giant owl limpet</name>
    <dbReference type="NCBI Taxonomy" id="225164"/>
    <lineage>
        <taxon>Eukaryota</taxon>
        <taxon>Metazoa</taxon>
        <taxon>Spiralia</taxon>
        <taxon>Lophotrochozoa</taxon>
        <taxon>Mollusca</taxon>
        <taxon>Gastropoda</taxon>
        <taxon>Patellogastropoda</taxon>
        <taxon>Lottioidea</taxon>
        <taxon>Lottiidae</taxon>
        <taxon>Lottia</taxon>
    </lineage>
</organism>
<dbReference type="CDD" id="cd00063">
    <property type="entry name" value="FN3"/>
    <property type="match status" value="1"/>
</dbReference>
<dbReference type="RefSeq" id="XP_009052180.1">
    <property type="nucleotide sequence ID" value="XM_009053932.1"/>
</dbReference>
<feature type="domain" description="Ig-like" evidence="3">
    <location>
        <begin position="186"/>
        <end position="270"/>
    </location>
</feature>
<dbReference type="Pfam" id="PF00041">
    <property type="entry name" value="fn3"/>
    <property type="match status" value="1"/>
</dbReference>
<dbReference type="SMART" id="SM00060">
    <property type="entry name" value="FN3"/>
    <property type="match status" value="1"/>
</dbReference>
<dbReference type="GeneID" id="20242815"/>
<keyword evidence="2" id="KW-0732">Signal</keyword>
<dbReference type="InterPro" id="IPR036116">
    <property type="entry name" value="FN3_sf"/>
</dbReference>
<dbReference type="Gene3D" id="2.60.40.10">
    <property type="entry name" value="Immunoglobulins"/>
    <property type="match status" value="2"/>
</dbReference>
<dbReference type="PROSITE" id="PS50853">
    <property type="entry name" value="FN3"/>
    <property type="match status" value="1"/>
</dbReference>
<dbReference type="SUPFAM" id="SSF48726">
    <property type="entry name" value="Immunoglobulin"/>
    <property type="match status" value="1"/>
</dbReference>
<dbReference type="PROSITE" id="PS50835">
    <property type="entry name" value="IG_LIKE"/>
    <property type="match status" value="1"/>
</dbReference>
<accession>V4AJ77</accession>
<dbReference type="SUPFAM" id="SSF49265">
    <property type="entry name" value="Fibronectin type III"/>
    <property type="match status" value="1"/>
</dbReference>
<dbReference type="Proteomes" id="UP000030746">
    <property type="component" value="Unassembled WGS sequence"/>
</dbReference>
<dbReference type="OrthoDB" id="6161934at2759"/>
<evidence type="ECO:0008006" key="7">
    <source>
        <dbReference type="Google" id="ProtNLM"/>
    </source>
</evidence>
<proteinExistence type="predicted"/>
<evidence type="ECO:0000256" key="1">
    <source>
        <dbReference type="SAM" id="Phobius"/>
    </source>
</evidence>
<dbReference type="InterPro" id="IPR007110">
    <property type="entry name" value="Ig-like_dom"/>
</dbReference>
<sequence length="602" mass="66954">MAIVVLLIGILTQTILGQVIINTEPNELVDRESGQVIINTEPNELVDGESGQVIINTEPNELVDGESGQVIINTEPNKLVDGESGSVTCSYNNAYTITLSRSGDDSNIANCLVTIQEQDCNILNPGRPNNYTDYRGFYTASKTTTSVSIHIDTVSKQRDDGIWRCRVDELPSESFQTNKTINVKVPVKGVEIGNKNSLNLVNGVSTTMNCKVTYNPDPVINYRWFIVETNQTLSTSSSFQLTPNKNQNGQTLSCSADNGYGSSKSDTVILDVQYKRSIFYITDKPNKPSIFYITDKRSIFYITDKPNKPSIFYITDKRSIFYITDKPNKPSIFYITEKPTAPNLPSTITIQPPQSIICVEWTPGFNGGASQSFIVQHSTDDKIWVNSSTIPNGINNDRVDYCIEELEPDTSYYIRVIASNKYGESMTASFLGFNMSADCSKNINCGDTNDINTSYSSGYNNGLGAGIGIGVGISIAIAVMVATAIFIYRYWSGLRLILFAKILVLATHLKIDICYMVIKVNRLYLINVFTWIIARKGWKKQTCSLLLFKANERKLKKNDTQTYQELDTVNNTARIQSDNSSNVDRNDANIDDIRPYANLGKS</sequence>
<dbReference type="InterPro" id="IPR013783">
    <property type="entry name" value="Ig-like_fold"/>
</dbReference>
<keyword evidence="6" id="KW-1185">Reference proteome</keyword>
<evidence type="ECO:0000259" key="3">
    <source>
        <dbReference type="PROSITE" id="PS50835"/>
    </source>
</evidence>
<protein>
    <recommendedName>
        <fullName evidence="7">Fibronectin type-III domain-containing protein</fullName>
    </recommendedName>
</protein>
<dbReference type="EMBL" id="KB201329">
    <property type="protein sequence ID" value="ESO97132.1"/>
    <property type="molecule type" value="Genomic_DNA"/>
</dbReference>
<gene>
    <name evidence="5" type="ORF">LOTGIDRAFT_174591</name>
</gene>
<keyword evidence="1" id="KW-0812">Transmembrane</keyword>
<keyword evidence="1" id="KW-1133">Transmembrane helix</keyword>
<dbReference type="PANTHER" id="PTHR46013:SF4">
    <property type="entry name" value="B-CELL RECEPTOR CD22-RELATED"/>
    <property type="match status" value="1"/>
</dbReference>
<dbReference type="KEGG" id="lgi:LOTGIDRAFT_174591"/>
<reference evidence="5 6" key="1">
    <citation type="journal article" date="2013" name="Nature">
        <title>Insights into bilaterian evolution from three spiralian genomes.</title>
        <authorList>
            <person name="Simakov O."/>
            <person name="Marletaz F."/>
            <person name="Cho S.J."/>
            <person name="Edsinger-Gonzales E."/>
            <person name="Havlak P."/>
            <person name="Hellsten U."/>
            <person name="Kuo D.H."/>
            <person name="Larsson T."/>
            <person name="Lv J."/>
            <person name="Arendt D."/>
            <person name="Savage R."/>
            <person name="Osoegawa K."/>
            <person name="de Jong P."/>
            <person name="Grimwood J."/>
            <person name="Chapman J.A."/>
            <person name="Shapiro H."/>
            <person name="Aerts A."/>
            <person name="Otillar R.P."/>
            <person name="Terry A.Y."/>
            <person name="Boore J.L."/>
            <person name="Grigoriev I.V."/>
            <person name="Lindberg D.R."/>
            <person name="Seaver E.C."/>
            <person name="Weisblat D.A."/>
            <person name="Putnam N.H."/>
            <person name="Rokhsar D.S."/>
        </authorList>
    </citation>
    <scope>NUCLEOTIDE SEQUENCE [LARGE SCALE GENOMIC DNA]</scope>
</reference>